<dbReference type="Pfam" id="PF08315">
    <property type="entry name" value="cwf18"/>
    <property type="match status" value="1"/>
</dbReference>
<protein>
    <recommendedName>
        <fullName evidence="4">Cwf18 pre-mRNA splicing factor</fullName>
    </recommendedName>
</protein>
<dbReference type="GO" id="GO:0005684">
    <property type="term" value="C:U2-type spliceosomal complex"/>
    <property type="evidence" value="ECO:0007669"/>
    <property type="project" value="TreeGrafter"/>
</dbReference>
<evidence type="ECO:0000313" key="2">
    <source>
        <dbReference type="EMBL" id="KXN73354.1"/>
    </source>
</evidence>
<feature type="compositionally biased region" description="Basic and acidic residues" evidence="1">
    <location>
        <begin position="63"/>
        <end position="84"/>
    </location>
</feature>
<keyword evidence="3" id="KW-1185">Reference proteome</keyword>
<dbReference type="InterPro" id="IPR013169">
    <property type="entry name" value="mRNA_splic_Cwf18-like"/>
</dbReference>
<accession>A0A137PEB5</accession>
<dbReference type="GO" id="GO:0071014">
    <property type="term" value="C:post-mRNA release spliceosomal complex"/>
    <property type="evidence" value="ECO:0007669"/>
    <property type="project" value="TreeGrafter"/>
</dbReference>
<evidence type="ECO:0008006" key="4">
    <source>
        <dbReference type="Google" id="ProtNLM"/>
    </source>
</evidence>
<evidence type="ECO:0000313" key="3">
    <source>
        <dbReference type="Proteomes" id="UP000070444"/>
    </source>
</evidence>
<organism evidence="2 3">
    <name type="scientific">Conidiobolus coronatus (strain ATCC 28846 / CBS 209.66 / NRRL 28638)</name>
    <name type="common">Delacroixia coronata</name>
    <dbReference type="NCBI Taxonomy" id="796925"/>
    <lineage>
        <taxon>Eukaryota</taxon>
        <taxon>Fungi</taxon>
        <taxon>Fungi incertae sedis</taxon>
        <taxon>Zoopagomycota</taxon>
        <taxon>Entomophthoromycotina</taxon>
        <taxon>Entomophthoromycetes</taxon>
        <taxon>Entomophthorales</taxon>
        <taxon>Ancylistaceae</taxon>
        <taxon>Conidiobolus</taxon>
    </lineage>
</organism>
<feature type="region of interest" description="Disordered" evidence="1">
    <location>
        <begin position="49"/>
        <end position="108"/>
    </location>
</feature>
<sequence length="192" mass="22171">MASNEGDRLNRLKNLINRKNQIDNEFENEEQVQAKPILKFRNYETSNPELIAMSNLSESNEITQRDQDEPNENDDKADYDRDAAETSQDDSSIRRDDEGFEVPSSKIRKLDNNPNEVITVEDQVNDIQKPIIEAHQSKLQSELDVIALAPTQLEWDLKSDLDKRMKKLNKLTQKKVIELIKLRLNPPAKADN</sequence>
<gene>
    <name evidence="2" type="ORF">CONCODRAFT_46857</name>
</gene>
<dbReference type="EMBL" id="KQ964438">
    <property type="protein sequence ID" value="KXN73354.1"/>
    <property type="molecule type" value="Genomic_DNA"/>
</dbReference>
<dbReference type="Proteomes" id="UP000070444">
    <property type="component" value="Unassembled WGS sequence"/>
</dbReference>
<dbReference type="OrthoDB" id="10261348at2759"/>
<reference evidence="2 3" key="1">
    <citation type="journal article" date="2015" name="Genome Biol. Evol.">
        <title>Phylogenomic analyses indicate that early fungi evolved digesting cell walls of algal ancestors of land plants.</title>
        <authorList>
            <person name="Chang Y."/>
            <person name="Wang S."/>
            <person name="Sekimoto S."/>
            <person name="Aerts A.L."/>
            <person name="Choi C."/>
            <person name="Clum A."/>
            <person name="LaButti K.M."/>
            <person name="Lindquist E.A."/>
            <person name="Yee Ngan C."/>
            <person name="Ohm R.A."/>
            <person name="Salamov A.A."/>
            <person name="Grigoriev I.V."/>
            <person name="Spatafora J.W."/>
            <person name="Berbee M.L."/>
        </authorList>
    </citation>
    <scope>NUCLEOTIDE SEQUENCE [LARGE SCALE GENOMIC DNA]</scope>
    <source>
        <strain evidence="2 3">NRRL 28638</strain>
    </source>
</reference>
<dbReference type="PANTHER" id="PTHR31551">
    <property type="entry name" value="PRE-MRNA-SPLICING FACTOR CWF18"/>
    <property type="match status" value="1"/>
</dbReference>
<name>A0A137PEB5_CONC2</name>
<proteinExistence type="predicted"/>
<feature type="compositionally biased region" description="Polar residues" evidence="1">
    <location>
        <begin position="49"/>
        <end position="62"/>
    </location>
</feature>
<evidence type="ECO:0000256" key="1">
    <source>
        <dbReference type="SAM" id="MobiDB-lite"/>
    </source>
</evidence>
<dbReference type="AlphaFoldDB" id="A0A137PEB5"/>
<dbReference type="PANTHER" id="PTHR31551:SF1">
    <property type="entry name" value="COILED-COIL DOMAIN-CONTAINING PROTEIN 12"/>
    <property type="match status" value="1"/>
</dbReference>
<dbReference type="STRING" id="796925.A0A137PEB5"/>